<dbReference type="Gene3D" id="1.20.1740.10">
    <property type="entry name" value="Amino acid/polyamine transporter I"/>
    <property type="match status" value="2"/>
</dbReference>
<feature type="transmembrane region" description="Helical" evidence="5">
    <location>
        <begin position="286"/>
        <end position="306"/>
    </location>
</feature>
<dbReference type="EMBL" id="CAJVQB010001025">
    <property type="protein sequence ID" value="CAG8517661.1"/>
    <property type="molecule type" value="Genomic_DNA"/>
</dbReference>
<gene>
    <name evidence="6" type="ORF">GMARGA_LOCUS2995</name>
</gene>
<feature type="transmembrane region" description="Helical" evidence="5">
    <location>
        <begin position="237"/>
        <end position="265"/>
    </location>
</feature>
<keyword evidence="7" id="KW-1185">Reference proteome</keyword>
<comment type="caution">
    <text evidence="6">The sequence shown here is derived from an EMBL/GenBank/DDBJ whole genome shotgun (WGS) entry which is preliminary data.</text>
</comment>
<evidence type="ECO:0000256" key="5">
    <source>
        <dbReference type="SAM" id="Phobius"/>
    </source>
</evidence>
<evidence type="ECO:0000256" key="2">
    <source>
        <dbReference type="ARBA" id="ARBA00022692"/>
    </source>
</evidence>
<name>A0ABM8W3T2_GIGMA</name>
<evidence type="ECO:0000313" key="7">
    <source>
        <dbReference type="Proteomes" id="UP000789901"/>
    </source>
</evidence>
<sequence length="410" mass="46331">MEHNRIVPNDTPGIDIPEQNEMTSRVKILNTASGLGFNINNIIAIFMAPSSVWRIILPGGIIADVHVSATYFLYTIQGNDGNQNEYFGKDFIELRFLAVAILFIVTFYHMCSNQLAIKINQIFAIFKFFALLIISIIGLITLREARFKDHWKGIFNNTLSNDTYQRSALEQIGSYGNAMLKLSKLFSQSNLTIQLLLDLLMIAAFITVVDPNDAINSNEIIAIHFGRTLFGEPGKRFISFLISISAFGSVGAMVFMGSRIITYSAQTKFIPKLSSKLYKWNKKVDTPSNALAAQFIYCTILILIFPDGKSLFTFFSNMSSYITLVFYGVSAICLFVLRKKQKEADYRNFRAPLIAVVISFLCIVCLIIAPFFPLSYSLYDSTIYPHYLPFIISWIATLIGVVIWFFRAHN</sequence>
<accession>A0ABM8W3T2</accession>
<evidence type="ECO:0000256" key="3">
    <source>
        <dbReference type="ARBA" id="ARBA00022989"/>
    </source>
</evidence>
<dbReference type="PANTHER" id="PTHR11785">
    <property type="entry name" value="AMINO ACID TRANSPORTER"/>
    <property type="match status" value="1"/>
</dbReference>
<feature type="transmembrane region" description="Helical" evidence="5">
    <location>
        <begin position="349"/>
        <end position="372"/>
    </location>
</feature>
<feature type="transmembrane region" description="Helical" evidence="5">
    <location>
        <begin position="94"/>
        <end position="110"/>
    </location>
</feature>
<evidence type="ECO:0000313" key="6">
    <source>
        <dbReference type="EMBL" id="CAG8517661.1"/>
    </source>
</evidence>
<comment type="subcellular location">
    <subcellularLocation>
        <location evidence="1">Membrane</location>
        <topology evidence="1">Multi-pass membrane protein</topology>
    </subcellularLocation>
</comment>
<reference evidence="6 7" key="1">
    <citation type="submission" date="2021-06" db="EMBL/GenBank/DDBJ databases">
        <authorList>
            <person name="Kallberg Y."/>
            <person name="Tangrot J."/>
            <person name="Rosling A."/>
        </authorList>
    </citation>
    <scope>NUCLEOTIDE SEQUENCE [LARGE SCALE GENOMIC DNA]</scope>
    <source>
        <strain evidence="6 7">120-4 pot B 10/14</strain>
    </source>
</reference>
<feature type="transmembrane region" description="Helical" evidence="5">
    <location>
        <begin position="318"/>
        <end position="337"/>
    </location>
</feature>
<protein>
    <submittedName>
        <fullName evidence="6">43541_t:CDS:1</fullName>
    </submittedName>
</protein>
<feature type="transmembrane region" description="Helical" evidence="5">
    <location>
        <begin position="191"/>
        <end position="209"/>
    </location>
</feature>
<feature type="transmembrane region" description="Helical" evidence="5">
    <location>
        <begin position="384"/>
        <end position="406"/>
    </location>
</feature>
<feature type="transmembrane region" description="Helical" evidence="5">
    <location>
        <begin position="122"/>
        <end position="142"/>
    </location>
</feature>
<evidence type="ECO:0000256" key="1">
    <source>
        <dbReference type="ARBA" id="ARBA00004141"/>
    </source>
</evidence>
<dbReference type="PANTHER" id="PTHR11785:SF353">
    <property type="entry name" value="METHIONINE TRANSPORTER (EUROFUNG)"/>
    <property type="match status" value="1"/>
</dbReference>
<keyword evidence="4 5" id="KW-0472">Membrane</keyword>
<proteinExistence type="predicted"/>
<feature type="transmembrane region" description="Helical" evidence="5">
    <location>
        <begin position="28"/>
        <end position="49"/>
    </location>
</feature>
<dbReference type="PIRSF" id="PIRSF006060">
    <property type="entry name" value="AA_transporter"/>
    <property type="match status" value="1"/>
</dbReference>
<evidence type="ECO:0000256" key="4">
    <source>
        <dbReference type="ARBA" id="ARBA00023136"/>
    </source>
</evidence>
<keyword evidence="2 5" id="KW-0812">Transmembrane</keyword>
<dbReference type="InterPro" id="IPR002293">
    <property type="entry name" value="AA/rel_permease1"/>
</dbReference>
<dbReference type="InterPro" id="IPR050598">
    <property type="entry name" value="AminoAcid_Transporter"/>
</dbReference>
<dbReference type="Pfam" id="PF13520">
    <property type="entry name" value="AA_permease_2"/>
    <property type="match status" value="2"/>
</dbReference>
<organism evidence="6 7">
    <name type="scientific">Gigaspora margarita</name>
    <dbReference type="NCBI Taxonomy" id="4874"/>
    <lineage>
        <taxon>Eukaryota</taxon>
        <taxon>Fungi</taxon>
        <taxon>Fungi incertae sedis</taxon>
        <taxon>Mucoromycota</taxon>
        <taxon>Glomeromycotina</taxon>
        <taxon>Glomeromycetes</taxon>
        <taxon>Diversisporales</taxon>
        <taxon>Gigasporaceae</taxon>
        <taxon>Gigaspora</taxon>
    </lineage>
</organism>
<feature type="transmembrane region" description="Helical" evidence="5">
    <location>
        <begin position="55"/>
        <end position="74"/>
    </location>
</feature>
<keyword evidence="3 5" id="KW-1133">Transmembrane helix</keyword>
<dbReference type="Proteomes" id="UP000789901">
    <property type="component" value="Unassembled WGS sequence"/>
</dbReference>